<evidence type="ECO:0000313" key="4">
    <source>
        <dbReference type="Proteomes" id="UP000293854"/>
    </source>
</evidence>
<dbReference type="Gene3D" id="3.90.180.10">
    <property type="entry name" value="Medium-chain alcohol dehydrogenases, catalytic domain"/>
    <property type="match status" value="1"/>
</dbReference>
<dbReference type="AlphaFoldDB" id="A0A4V2DWH3"/>
<dbReference type="InterPro" id="IPR011032">
    <property type="entry name" value="GroES-like_sf"/>
</dbReference>
<comment type="caution">
    <text evidence="3">The sequence shown here is derived from an EMBL/GenBank/DDBJ whole genome shotgun (WGS) entry which is preliminary data.</text>
</comment>
<gene>
    <name evidence="3" type="ORF">EIG99_06945</name>
</gene>
<dbReference type="InterPro" id="IPR002364">
    <property type="entry name" value="Quin_OxRdtase/zeta-crystal_CS"/>
</dbReference>
<protein>
    <submittedName>
        <fullName evidence="3">NADP-dependent oxidoreductase</fullName>
    </submittedName>
</protein>
<dbReference type="PROSITE" id="PS01162">
    <property type="entry name" value="QOR_ZETA_CRYSTAL"/>
    <property type="match status" value="1"/>
</dbReference>
<reference evidence="3 4" key="1">
    <citation type="submission" date="2018-11" db="EMBL/GenBank/DDBJ databases">
        <title>Genomic profiling of Staphylococcus species from a Poultry farm system in KwaZulu-Natal, South Africa.</title>
        <authorList>
            <person name="Amoako D.G."/>
            <person name="Somboro A.M."/>
            <person name="Abia A.L.K."/>
            <person name="Bester L.A."/>
            <person name="Essack S.Y."/>
        </authorList>
    </citation>
    <scope>NUCLEOTIDE SEQUENCE [LARGE SCALE GENOMIC DNA]</scope>
    <source>
        <strain evidence="3 4">SA11</strain>
    </source>
</reference>
<dbReference type="GO" id="GO:0008270">
    <property type="term" value="F:zinc ion binding"/>
    <property type="evidence" value="ECO:0007669"/>
    <property type="project" value="InterPro"/>
</dbReference>
<evidence type="ECO:0000256" key="1">
    <source>
        <dbReference type="ARBA" id="ARBA00023002"/>
    </source>
</evidence>
<dbReference type="InterPro" id="IPR050700">
    <property type="entry name" value="YIM1/Zinc_Alcohol_DH_Fams"/>
</dbReference>
<dbReference type="PANTHER" id="PTHR11695">
    <property type="entry name" value="ALCOHOL DEHYDROGENASE RELATED"/>
    <property type="match status" value="1"/>
</dbReference>
<accession>A0A4V2DWH3</accession>
<feature type="domain" description="Enoyl reductase (ER)" evidence="2">
    <location>
        <begin position="12"/>
        <end position="327"/>
    </location>
</feature>
<dbReference type="InterPro" id="IPR036291">
    <property type="entry name" value="NAD(P)-bd_dom_sf"/>
</dbReference>
<dbReference type="InterPro" id="IPR020843">
    <property type="entry name" value="ER"/>
</dbReference>
<dbReference type="SUPFAM" id="SSF50129">
    <property type="entry name" value="GroES-like"/>
    <property type="match status" value="1"/>
</dbReference>
<evidence type="ECO:0000313" key="3">
    <source>
        <dbReference type="EMBL" id="RZI02185.1"/>
    </source>
</evidence>
<name>A0A4V2DWH3_9STAP</name>
<dbReference type="SUPFAM" id="SSF51735">
    <property type="entry name" value="NAD(P)-binding Rossmann-fold domains"/>
    <property type="match status" value="1"/>
</dbReference>
<dbReference type="Gene3D" id="3.40.50.720">
    <property type="entry name" value="NAD(P)-binding Rossmann-like Domain"/>
    <property type="match status" value="1"/>
</dbReference>
<dbReference type="EMBL" id="RQTE01000118">
    <property type="protein sequence ID" value="RZI02185.1"/>
    <property type="molecule type" value="Genomic_DNA"/>
</dbReference>
<dbReference type="CDD" id="cd05289">
    <property type="entry name" value="MDR_like_2"/>
    <property type="match status" value="1"/>
</dbReference>
<dbReference type="Pfam" id="PF08240">
    <property type="entry name" value="ADH_N"/>
    <property type="match status" value="1"/>
</dbReference>
<dbReference type="RefSeq" id="WP_130135512.1">
    <property type="nucleotide sequence ID" value="NZ_RQTE01000118.1"/>
</dbReference>
<keyword evidence="1" id="KW-0560">Oxidoreductase</keyword>
<dbReference type="GO" id="GO:0016491">
    <property type="term" value="F:oxidoreductase activity"/>
    <property type="evidence" value="ECO:0007669"/>
    <property type="project" value="UniProtKB-KW"/>
</dbReference>
<sequence>MEAVRIHKYGKKIQPRLEEVSIPEIDENEVLVKIHAASVNPIDFKAAQGGIMRLFFNEKTPYTMGHDFAGEVVKIGKCVTAFRVGDAVYGMKLGAFSEYIAVTENQMATMPKHLSYEEAAALPMAGLTSYQALHDYMHLSQGQKVLIQAGSGGVGSFAIQLAKVYGAYVATTTSDKNREFVEKLGADKVIDYHQTHFDEVLYDYDGVFDTLGGEQLMKAFKIVKPHGTVVSINGIPDQRTASELGAPLWKKYLMTFAARKINKTAEEHRVYYRFIFTRDSRQELNKIRKMVEAHKIHPEIDKIFDLADTKEALDYIHKGHARGKVVIKVTEPEF</sequence>
<organism evidence="3 4">
    <name type="scientific">Staphylococcus condimenti</name>
    <dbReference type="NCBI Taxonomy" id="70255"/>
    <lineage>
        <taxon>Bacteria</taxon>
        <taxon>Bacillati</taxon>
        <taxon>Bacillota</taxon>
        <taxon>Bacilli</taxon>
        <taxon>Bacillales</taxon>
        <taxon>Staphylococcaceae</taxon>
        <taxon>Staphylococcus</taxon>
    </lineage>
</organism>
<evidence type="ECO:0000259" key="2">
    <source>
        <dbReference type="SMART" id="SM00829"/>
    </source>
</evidence>
<proteinExistence type="predicted"/>
<dbReference type="Proteomes" id="UP000293854">
    <property type="component" value="Unassembled WGS sequence"/>
</dbReference>
<dbReference type="InterPro" id="IPR013154">
    <property type="entry name" value="ADH-like_N"/>
</dbReference>
<dbReference type="SMART" id="SM00829">
    <property type="entry name" value="PKS_ER"/>
    <property type="match status" value="1"/>
</dbReference>
<dbReference type="PANTHER" id="PTHR11695:SF294">
    <property type="entry name" value="RETICULON-4-INTERACTING PROTEIN 1, MITOCHONDRIAL"/>
    <property type="match status" value="1"/>
</dbReference>
<dbReference type="Pfam" id="PF13602">
    <property type="entry name" value="ADH_zinc_N_2"/>
    <property type="match status" value="1"/>
</dbReference>